<comment type="subcellular location">
    <subcellularLocation>
        <location evidence="1">Golgi apparatus membrane</location>
        <topology evidence="1">Single-pass type II membrane protein</topology>
    </subcellularLocation>
</comment>
<keyword evidence="6" id="KW-0735">Signal-anchor</keyword>
<name>A0A4P7NAH2_PYROR</name>
<evidence type="ECO:0000256" key="2">
    <source>
        <dbReference type="ARBA" id="ARBA00004922"/>
    </source>
</evidence>
<protein>
    <submittedName>
        <fullName evidence="10">Uncharacterized protein</fullName>
    </submittedName>
</protein>
<comment type="similarity">
    <text evidence="3">Belongs to the MNN1/MNT family.</text>
</comment>
<evidence type="ECO:0000256" key="6">
    <source>
        <dbReference type="ARBA" id="ARBA00022968"/>
    </source>
</evidence>
<keyword evidence="7" id="KW-1133">Transmembrane helix</keyword>
<dbReference type="GO" id="GO:0000139">
    <property type="term" value="C:Golgi membrane"/>
    <property type="evidence" value="ECO:0007669"/>
    <property type="project" value="UniProtKB-SubCell"/>
</dbReference>
<keyword evidence="9" id="KW-0472">Membrane</keyword>
<organism evidence="10 11">
    <name type="scientific">Pyricularia oryzae</name>
    <name type="common">Rice blast fungus</name>
    <name type="synonym">Magnaporthe oryzae</name>
    <dbReference type="NCBI Taxonomy" id="318829"/>
    <lineage>
        <taxon>Eukaryota</taxon>
        <taxon>Fungi</taxon>
        <taxon>Dikarya</taxon>
        <taxon>Ascomycota</taxon>
        <taxon>Pezizomycotina</taxon>
        <taxon>Sordariomycetes</taxon>
        <taxon>Sordariomycetidae</taxon>
        <taxon>Magnaporthales</taxon>
        <taxon>Pyriculariaceae</taxon>
        <taxon>Pyricularia</taxon>
    </lineage>
</organism>
<dbReference type="EMBL" id="CP034206">
    <property type="protein sequence ID" value="QBZ59758.1"/>
    <property type="molecule type" value="Genomic_DNA"/>
</dbReference>
<dbReference type="PANTHER" id="PTHR31646">
    <property type="entry name" value="ALPHA-1,2-MANNOSYLTRANSFERASE MNN2"/>
    <property type="match status" value="1"/>
</dbReference>
<accession>A0A4P7NAH2</accession>
<reference evidence="10 11" key="1">
    <citation type="journal article" date="2019" name="Mol. Biol. Evol.">
        <title>Blast fungal genomes show frequent chromosomal changes, gene gains and losses, and effector gene turnover.</title>
        <authorList>
            <person name="Gomez Luciano L.B."/>
            <person name="Jason Tsai I."/>
            <person name="Chuma I."/>
            <person name="Tosa Y."/>
            <person name="Chen Y.H."/>
            <person name="Li J.Y."/>
            <person name="Li M.Y."/>
            <person name="Jade Lu M.Y."/>
            <person name="Nakayashiki H."/>
            <person name="Li W.H."/>
        </authorList>
    </citation>
    <scope>NUCLEOTIDE SEQUENCE [LARGE SCALE GENOMIC DNA]</scope>
    <source>
        <strain evidence="10">MZ5-1-6</strain>
    </source>
</reference>
<keyword evidence="5" id="KW-0812">Transmembrane</keyword>
<dbReference type="PANTHER" id="PTHR31646:SF1">
    <property type="entry name" value="ALPHA-1,2-MANNOSYLTRANSFERASE MNN2"/>
    <property type="match status" value="1"/>
</dbReference>
<dbReference type="AlphaFoldDB" id="A0A4P7NAH2"/>
<evidence type="ECO:0000256" key="3">
    <source>
        <dbReference type="ARBA" id="ARBA00009105"/>
    </source>
</evidence>
<sequence>MILSPRSRRPLVLAGIIGIFFMFLIHRSQPDTGFPTIFKPQQAPVGSQGSWTAPKPAVAADSQGSLIVPKPPVSAFDDEPSPQLVEYWTAVLDAVMEAEPQIQAIKLSQPSPDAEDTDPNVQRSKEIDIVRRIEHVVMTASDRAILKSTHAQMVKSAKQLGPTIPYKKNSKGIVMTAGGKYVGNAILSLTMLRRTGSKLPVQLFIDGADNSTRALCEGSLLDLGVECRSMDAMFDTTPHMPELKKYQYKVFSLLFSSFDDVLFLDADCYPLYSPDHLFDADPYKSYGLVTWPDLWISTVSPTYYEIAGVSKPPTVRTRRTSESGVFMIKRSTHAEDLLLATYYNFYGPERYYRLLSQGSHGEGDKETFLHAAIALDKPFWDVHTVLGFLGRWLNGSFEGVGMKQADPIKDFNLWKAEDRDHAVDGPDSPRSPYMFMHFNNLKVDVQNSLNEVMDKVLRINGTGHATPLWGDESSLNKLVGYDIEKVMWEEVIRLACTDPVQDGCDRLISWYQKMFLKSKKSG</sequence>
<dbReference type="SUPFAM" id="SSF53448">
    <property type="entry name" value="Nucleotide-diphospho-sugar transferases"/>
    <property type="match status" value="1"/>
</dbReference>
<evidence type="ECO:0000256" key="8">
    <source>
        <dbReference type="ARBA" id="ARBA00023034"/>
    </source>
</evidence>
<dbReference type="GO" id="GO:0046354">
    <property type="term" value="P:mannan biosynthetic process"/>
    <property type="evidence" value="ECO:0007669"/>
    <property type="project" value="TreeGrafter"/>
</dbReference>
<comment type="pathway">
    <text evidence="2">Protein modification; protein glycosylation.</text>
</comment>
<evidence type="ECO:0000313" key="10">
    <source>
        <dbReference type="EMBL" id="QBZ59758.1"/>
    </source>
</evidence>
<evidence type="ECO:0000256" key="4">
    <source>
        <dbReference type="ARBA" id="ARBA00022679"/>
    </source>
</evidence>
<gene>
    <name evidence="10" type="ORF">PoMZ_04722</name>
</gene>
<dbReference type="InterPro" id="IPR029044">
    <property type="entry name" value="Nucleotide-diphossugar_trans"/>
</dbReference>
<dbReference type="Pfam" id="PF11051">
    <property type="entry name" value="Mannosyl_trans3"/>
    <property type="match status" value="2"/>
</dbReference>
<dbReference type="Gene3D" id="3.90.550.10">
    <property type="entry name" value="Spore Coat Polysaccharide Biosynthesis Protein SpsA, Chain A"/>
    <property type="match status" value="1"/>
</dbReference>
<evidence type="ECO:0000256" key="1">
    <source>
        <dbReference type="ARBA" id="ARBA00004323"/>
    </source>
</evidence>
<keyword evidence="4" id="KW-0808">Transferase</keyword>
<evidence type="ECO:0000256" key="7">
    <source>
        <dbReference type="ARBA" id="ARBA00022989"/>
    </source>
</evidence>
<dbReference type="GO" id="GO:0000026">
    <property type="term" value="F:alpha-1,2-mannosyltransferase activity"/>
    <property type="evidence" value="ECO:0007669"/>
    <property type="project" value="TreeGrafter"/>
</dbReference>
<dbReference type="VEuPathDB" id="FungiDB:M_BR32_EuGene_00099041"/>
<dbReference type="Proteomes" id="UP000294847">
    <property type="component" value="Chromosome 3"/>
</dbReference>
<keyword evidence="8" id="KW-0333">Golgi apparatus</keyword>
<evidence type="ECO:0000256" key="9">
    <source>
        <dbReference type="ARBA" id="ARBA00023136"/>
    </source>
</evidence>
<dbReference type="InterPro" id="IPR022751">
    <property type="entry name" value="Alpha_mannosyltransferase"/>
</dbReference>
<proteinExistence type="inferred from homology"/>
<evidence type="ECO:0000256" key="5">
    <source>
        <dbReference type="ARBA" id="ARBA00022692"/>
    </source>
</evidence>
<evidence type="ECO:0000313" key="11">
    <source>
        <dbReference type="Proteomes" id="UP000294847"/>
    </source>
</evidence>